<sequence length="188" mass="21175">MEPQYSGARIEGDVVTLDFVKKMMGDFKNQKCYSKLWTLSVSQFLAVDIDNNSCVSKYWCEEFYDAYEDDVNVYEVMELCKGGELLDKIILVSEGQKNRLSSLVAILCLTRAPSHHSPTAPAWEEPHRLSVAAAAATSHGFSIRHPAMTNQELIDNGNRMMDETDQAIDRSKKVVHDTINVGTDRQQL</sequence>
<name>A0ACC0H0W6_9ERIC</name>
<evidence type="ECO:0000313" key="2">
    <source>
        <dbReference type="Proteomes" id="UP001060215"/>
    </source>
</evidence>
<evidence type="ECO:0000313" key="1">
    <source>
        <dbReference type="EMBL" id="KAI8006036.1"/>
    </source>
</evidence>
<reference evidence="1 2" key="1">
    <citation type="journal article" date="2022" name="Plant J.">
        <title>Chromosome-level genome of Camellia lanceoleosa provides a valuable resource for understanding genome evolution and self-incompatibility.</title>
        <authorList>
            <person name="Gong W."/>
            <person name="Xiao S."/>
            <person name="Wang L."/>
            <person name="Liao Z."/>
            <person name="Chang Y."/>
            <person name="Mo W."/>
            <person name="Hu G."/>
            <person name="Li W."/>
            <person name="Zhao G."/>
            <person name="Zhu H."/>
            <person name="Hu X."/>
            <person name="Ji K."/>
            <person name="Xiang X."/>
            <person name="Song Q."/>
            <person name="Yuan D."/>
            <person name="Jin S."/>
            <person name="Zhang L."/>
        </authorList>
    </citation>
    <scope>NUCLEOTIDE SEQUENCE [LARGE SCALE GENOMIC DNA]</scope>
    <source>
        <strain evidence="1">SQ_2022a</strain>
    </source>
</reference>
<keyword evidence="2" id="KW-1185">Reference proteome</keyword>
<accession>A0ACC0H0W6</accession>
<gene>
    <name evidence="1" type="ORF">LOK49_LG07G01115</name>
</gene>
<organism evidence="1 2">
    <name type="scientific">Camellia lanceoleosa</name>
    <dbReference type="NCBI Taxonomy" id="1840588"/>
    <lineage>
        <taxon>Eukaryota</taxon>
        <taxon>Viridiplantae</taxon>
        <taxon>Streptophyta</taxon>
        <taxon>Embryophyta</taxon>
        <taxon>Tracheophyta</taxon>
        <taxon>Spermatophyta</taxon>
        <taxon>Magnoliopsida</taxon>
        <taxon>eudicotyledons</taxon>
        <taxon>Gunneridae</taxon>
        <taxon>Pentapetalae</taxon>
        <taxon>asterids</taxon>
        <taxon>Ericales</taxon>
        <taxon>Theaceae</taxon>
        <taxon>Camellia</taxon>
    </lineage>
</organism>
<comment type="caution">
    <text evidence="1">The sequence shown here is derived from an EMBL/GenBank/DDBJ whole genome shotgun (WGS) entry which is preliminary data.</text>
</comment>
<protein>
    <submittedName>
        <fullName evidence="1">Plant SNARE 11</fullName>
    </submittedName>
</protein>
<dbReference type="Proteomes" id="UP001060215">
    <property type="component" value="Chromosome 7"/>
</dbReference>
<dbReference type="EMBL" id="CM045764">
    <property type="protein sequence ID" value="KAI8006036.1"/>
    <property type="molecule type" value="Genomic_DNA"/>
</dbReference>
<proteinExistence type="predicted"/>